<dbReference type="Proteomes" id="UP000828251">
    <property type="component" value="Unassembled WGS sequence"/>
</dbReference>
<organism evidence="1 2">
    <name type="scientific">Gossypium stocksii</name>
    <dbReference type="NCBI Taxonomy" id="47602"/>
    <lineage>
        <taxon>Eukaryota</taxon>
        <taxon>Viridiplantae</taxon>
        <taxon>Streptophyta</taxon>
        <taxon>Embryophyta</taxon>
        <taxon>Tracheophyta</taxon>
        <taxon>Spermatophyta</taxon>
        <taxon>Magnoliopsida</taxon>
        <taxon>eudicotyledons</taxon>
        <taxon>Gunneridae</taxon>
        <taxon>Pentapetalae</taxon>
        <taxon>rosids</taxon>
        <taxon>malvids</taxon>
        <taxon>Malvales</taxon>
        <taxon>Malvaceae</taxon>
        <taxon>Malvoideae</taxon>
        <taxon>Gossypium</taxon>
    </lineage>
</organism>
<dbReference type="EMBL" id="JAIQCV010000001">
    <property type="protein sequence ID" value="KAH1130710.1"/>
    <property type="molecule type" value="Genomic_DNA"/>
</dbReference>
<evidence type="ECO:0000313" key="2">
    <source>
        <dbReference type="Proteomes" id="UP000828251"/>
    </source>
</evidence>
<protein>
    <submittedName>
        <fullName evidence="1">Uncharacterized protein</fullName>
    </submittedName>
</protein>
<dbReference type="AlphaFoldDB" id="A0A9D4AK85"/>
<reference evidence="1 2" key="1">
    <citation type="journal article" date="2021" name="Plant Biotechnol. J.">
        <title>Multi-omics assisted identification of the key and species-specific regulatory components of drought-tolerant mechanisms in Gossypium stocksii.</title>
        <authorList>
            <person name="Yu D."/>
            <person name="Ke L."/>
            <person name="Zhang D."/>
            <person name="Wu Y."/>
            <person name="Sun Y."/>
            <person name="Mei J."/>
            <person name="Sun J."/>
            <person name="Sun Y."/>
        </authorList>
    </citation>
    <scope>NUCLEOTIDE SEQUENCE [LARGE SCALE GENOMIC DNA]</scope>
    <source>
        <strain evidence="2">cv. E1</strain>
        <tissue evidence="1">Leaf</tissue>
    </source>
</reference>
<sequence>MSANIGAYPSLTWRSIWSARGLIEKGFGWHVGTGEQVNIWNDLQLPIPGIGRVSYKRIYIRWSTVDQLINSETNTWDENRVRLLLGLDQAE</sequence>
<accession>A0A9D4AK85</accession>
<proteinExistence type="predicted"/>
<comment type="caution">
    <text evidence="1">The sequence shown here is derived from an EMBL/GenBank/DDBJ whole genome shotgun (WGS) entry which is preliminary data.</text>
</comment>
<evidence type="ECO:0000313" key="1">
    <source>
        <dbReference type="EMBL" id="KAH1130710.1"/>
    </source>
</evidence>
<name>A0A9D4AK85_9ROSI</name>
<dbReference type="OrthoDB" id="1002648at2759"/>
<gene>
    <name evidence="1" type="ORF">J1N35_002088</name>
</gene>
<keyword evidence="2" id="KW-1185">Reference proteome</keyword>